<feature type="region of interest" description="Disordered" evidence="6">
    <location>
        <begin position="1"/>
        <end position="25"/>
    </location>
</feature>
<evidence type="ECO:0000313" key="8">
    <source>
        <dbReference type="Proteomes" id="UP000239649"/>
    </source>
</evidence>
<protein>
    <submittedName>
        <fullName evidence="7">Lifeguard 1</fullName>
    </submittedName>
</protein>
<name>A0A2P6VMS4_9CHLO</name>
<evidence type="ECO:0000256" key="1">
    <source>
        <dbReference type="ARBA" id="ARBA00004141"/>
    </source>
</evidence>
<evidence type="ECO:0000256" key="6">
    <source>
        <dbReference type="SAM" id="MobiDB-lite"/>
    </source>
</evidence>
<feature type="transmembrane region" description="Helical" evidence="5">
    <location>
        <begin position="200"/>
        <end position="219"/>
    </location>
</feature>
<dbReference type="PANTHER" id="PTHR23291">
    <property type="entry name" value="BAX INHIBITOR-RELATED"/>
    <property type="match status" value="1"/>
</dbReference>
<accession>A0A2P6VMS4</accession>
<dbReference type="InterPro" id="IPR036259">
    <property type="entry name" value="MFS_trans_sf"/>
</dbReference>
<keyword evidence="8" id="KW-1185">Reference proteome</keyword>
<dbReference type="OrthoDB" id="7933078at2759"/>
<feature type="transmembrane region" description="Helical" evidence="5">
    <location>
        <begin position="286"/>
        <end position="306"/>
    </location>
</feature>
<feature type="transmembrane region" description="Helical" evidence="5">
    <location>
        <begin position="225"/>
        <end position="247"/>
    </location>
</feature>
<keyword evidence="4 5" id="KW-0472">Membrane</keyword>
<organism evidence="7 8">
    <name type="scientific">Micractinium conductrix</name>
    <dbReference type="NCBI Taxonomy" id="554055"/>
    <lineage>
        <taxon>Eukaryota</taxon>
        <taxon>Viridiplantae</taxon>
        <taxon>Chlorophyta</taxon>
        <taxon>core chlorophytes</taxon>
        <taxon>Trebouxiophyceae</taxon>
        <taxon>Chlorellales</taxon>
        <taxon>Chlorellaceae</taxon>
        <taxon>Chlorella clade</taxon>
        <taxon>Micractinium</taxon>
    </lineage>
</organism>
<sequence>MGRDDQQGGAPAGYPPPPQGAYYAPPSAAYPPAGAWAGAYPPPGAAYPPPGAYPPPTGAYPPPTGAYPPAPAGYPGAYGVAPPAALPTRPPGAGAPKPPGAPPGGFDRYDVEAQQAANYAAAFAEELVRKQFVRKVFSLVLLQLLVTVGVACVFMFVQPVKDYVRPGGPGQWLFIVVWIAALVILIGLMCSTKLRRTHPWNLVALAAFTLVESALVGMICSYWDASVVLIAFATTCAAVGGLTLVAVFGKFDMTKRGHLLGMASGVFFMVVLVTIIVGFFWVSTWWYLAISCVAALLFSAFLVYDIQMVMGGKMYAIGPDEYVFASVQIYLDVVSIFLMILNIVGIASN</sequence>
<comment type="similarity">
    <text evidence="5">Belongs to the BI1 family.</text>
</comment>
<dbReference type="AlphaFoldDB" id="A0A2P6VMS4"/>
<dbReference type="InterPro" id="IPR006214">
    <property type="entry name" value="Bax_inhibitor_1-related"/>
</dbReference>
<feature type="transmembrane region" description="Helical" evidence="5">
    <location>
        <begin position="327"/>
        <end position="347"/>
    </location>
</feature>
<dbReference type="EMBL" id="LHPF02000002">
    <property type="protein sequence ID" value="PSC75383.1"/>
    <property type="molecule type" value="Genomic_DNA"/>
</dbReference>
<evidence type="ECO:0000256" key="5">
    <source>
        <dbReference type="RuleBase" id="RU004379"/>
    </source>
</evidence>
<dbReference type="GO" id="GO:0016020">
    <property type="term" value="C:membrane"/>
    <property type="evidence" value="ECO:0007669"/>
    <property type="project" value="UniProtKB-SubCell"/>
</dbReference>
<proteinExistence type="inferred from homology"/>
<evidence type="ECO:0000256" key="2">
    <source>
        <dbReference type="ARBA" id="ARBA00022692"/>
    </source>
</evidence>
<feature type="region of interest" description="Disordered" evidence="6">
    <location>
        <begin position="85"/>
        <end position="105"/>
    </location>
</feature>
<reference evidence="7 8" key="1">
    <citation type="journal article" date="2018" name="Plant J.">
        <title>Genome sequences of Chlorella sorokiniana UTEX 1602 and Micractinium conductrix SAG 241.80: implications to maltose excretion by a green alga.</title>
        <authorList>
            <person name="Arriola M.B."/>
            <person name="Velmurugan N."/>
            <person name="Zhang Y."/>
            <person name="Plunkett M.H."/>
            <person name="Hondzo H."/>
            <person name="Barney B.M."/>
        </authorList>
    </citation>
    <scope>NUCLEOTIDE SEQUENCE [LARGE SCALE GENOMIC DNA]</scope>
    <source>
        <strain evidence="7 8">SAG 241.80</strain>
    </source>
</reference>
<dbReference type="SUPFAM" id="SSF103473">
    <property type="entry name" value="MFS general substrate transporter"/>
    <property type="match status" value="1"/>
</dbReference>
<evidence type="ECO:0000256" key="3">
    <source>
        <dbReference type="ARBA" id="ARBA00022989"/>
    </source>
</evidence>
<comment type="subcellular location">
    <subcellularLocation>
        <location evidence="1">Membrane</location>
        <topology evidence="1">Multi-pass membrane protein</topology>
    </subcellularLocation>
</comment>
<dbReference type="PANTHER" id="PTHR23291:SF47">
    <property type="entry name" value="TRANSMEMBRANE BAX INHIBITOR MOTIF CONTAINING 7"/>
    <property type="match status" value="1"/>
</dbReference>
<keyword evidence="2 5" id="KW-0812">Transmembrane</keyword>
<evidence type="ECO:0000313" key="7">
    <source>
        <dbReference type="EMBL" id="PSC75383.1"/>
    </source>
</evidence>
<feature type="region of interest" description="Disordered" evidence="6">
    <location>
        <begin position="46"/>
        <end position="66"/>
    </location>
</feature>
<gene>
    <name evidence="7" type="ORF">C2E20_1038</name>
</gene>
<comment type="caution">
    <text evidence="7">The sequence shown here is derived from an EMBL/GenBank/DDBJ whole genome shotgun (WGS) entry which is preliminary data.</text>
</comment>
<evidence type="ECO:0000256" key="4">
    <source>
        <dbReference type="ARBA" id="ARBA00023136"/>
    </source>
</evidence>
<dbReference type="Pfam" id="PF01027">
    <property type="entry name" value="Bax1-I"/>
    <property type="match status" value="1"/>
</dbReference>
<feature type="transmembrane region" description="Helical" evidence="5">
    <location>
        <begin position="169"/>
        <end position="188"/>
    </location>
</feature>
<dbReference type="Proteomes" id="UP000239649">
    <property type="component" value="Unassembled WGS sequence"/>
</dbReference>
<feature type="transmembrane region" description="Helical" evidence="5">
    <location>
        <begin position="259"/>
        <end position="280"/>
    </location>
</feature>
<feature type="transmembrane region" description="Helical" evidence="5">
    <location>
        <begin position="136"/>
        <end position="157"/>
    </location>
</feature>
<keyword evidence="3 5" id="KW-1133">Transmembrane helix</keyword>